<reference evidence="4" key="1">
    <citation type="submission" date="2010-05" db="EMBL/GenBank/DDBJ databases">
        <title>The genome sequence of Magnaporthe poae strain ATCC 64411.</title>
        <authorList>
            <person name="Ma L.-J."/>
            <person name="Dead R."/>
            <person name="Young S."/>
            <person name="Zeng Q."/>
            <person name="Koehrsen M."/>
            <person name="Alvarado L."/>
            <person name="Berlin A."/>
            <person name="Chapman S.B."/>
            <person name="Chen Z."/>
            <person name="Freedman E."/>
            <person name="Gellesch M."/>
            <person name="Goldberg J."/>
            <person name="Griggs A."/>
            <person name="Gujja S."/>
            <person name="Heilman E.R."/>
            <person name="Heiman D."/>
            <person name="Hepburn T."/>
            <person name="Howarth C."/>
            <person name="Jen D."/>
            <person name="Larson L."/>
            <person name="Mehta T."/>
            <person name="Neiman D."/>
            <person name="Pearson M."/>
            <person name="Roberts A."/>
            <person name="Saif S."/>
            <person name="Shea T."/>
            <person name="Shenoy N."/>
            <person name="Sisk P."/>
            <person name="Stolte C."/>
            <person name="Sykes S."/>
            <person name="Walk T."/>
            <person name="White J."/>
            <person name="Yandava C."/>
            <person name="Haas B."/>
            <person name="Nusbaum C."/>
            <person name="Birren B."/>
        </authorList>
    </citation>
    <scope>NUCLEOTIDE SEQUENCE [LARGE SCALE GENOMIC DNA]</scope>
    <source>
        <strain evidence="4">ATCC 64411 / 73-15</strain>
    </source>
</reference>
<dbReference type="EnsemblFungi" id="MAPG_07873T0">
    <property type="protein sequence ID" value="MAPG_07873T0"/>
    <property type="gene ID" value="MAPG_07873"/>
</dbReference>
<feature type="region of interest" description="Disordered" evidence="1">
    <location>
        <begin position="1"/>
        <end position="48"/>
    </location>
</feature>
<protein>
    <submittedName>
        <fullName evidence="2 3">Uncharacterized protein</fullName>
    </submittedName>
</protein>
<dbReference type="Proteomes" id="UP000011715">
    <property type="component" value="Unassembled WGS sequence"/>
</dbReference>
<dbReference type="AlphaFoldDB" id="A0A0C4E5U8"/>
<proteinExistence type="predicted"/>
<evidence type="ECO:0000313" key="3">
    <source>
        <dbReference type="EnsemblFungi" id="MAPG_07873T0"/>
    </source>
</evidence>
<reference evidence="3" key="5">
    <citation type="submission" date="2015-06" db="UniProtKB">
        <authorList>
            <consortium name="EnsemblFungi"/>
        </authorList>
    </citation>
    <scope>IDENTIFICATION</scope>
    <source>
        <strain evidence="3">ATCC 64411</strain>
    </source>
</reference>
<gene>
    <name evidence="2" type="ORF">MAPG_07873</name>
</gene>
<name>A0A0C4E5U8_MAGP6</name>
<dbReference type="VEuPathDB" id="FungiDB:MAPG_07873"/>
<evidence type="ECO:0000313" key="2">
    <source>
        <dbReference type="EMBL" id="KLU88892.1"/>
    </source>
</evidence>
<evidence type="ECO:0000313" key="4">
    <source>
        <dbReference type="Proteomes" id="UP000011715"/>
    </source>
</evidence>
<feature type="compositionally biased region" description="Polar residues" evidence="1">
    <location>
        <begin position="18"/>
        <end position="41"/>
    </location>
</feature>
<sequence>MCREKSMGRRQFRKNGLTVRSDSVRPASTTTGIQSEGDPTQPTLPPWRLWPARDQWTVTQQEVGAQCFAKSSS</sequence>
<reference evidence="2" key="2">
    <citation type="submission" date="2010-05" db="EMBL/GenBank/DDBJ databases">
        <title>The Genome Sequence of Magnaporthe poae strain ATCC 64411.</title>
        <authorList>
            <consortium name="The Broad Institute Genome Sequencing Platform"/>
            <consortium name="Broad Institute Genome Sequencing Center for Infectious Disease"/>
            <person name="Ma L.-J."/>
            <person name="Dead R."/>
            <person name="Young S."/>
            <person name="Zeng Q."/>
            <person name="Koehrsen M."/>
            <person name="Alvarado L."/>
            <person name="Berlin A."/>
            <person name="Chapman S.B."/>
            <person name="Chen Z."/>
            <person name="Freedman E."/>
            <person name="Gellesch M."/>
            <person name="Goldberg J."/>
            <person name="Griggs A."/>
            <person name="Gujja S."/>
            <person name="Heilman E.R."/>
            <person name="Heiman D."/>
            <person name="Hepburn T."/>
            <person name="Howarth C."/>
            <person name="Jen D."/>
            <person name="Larson L."/>
            <person name="Mehta T."/>
            <person name="Neiman D."/>
            <person name="Pearson M."/>
            <person name="Roberts A."/>
            <person name="Saif S."/>
            <person name="Shea T."/>
            <person name="Shenoy N."/>
            <person name="Sisk P."/>
            <person name="Stolte C."/>
            <person name="Sykes S."/>
            <person name="Walk T."/>
            <person name="White J."/>
            <person name="Yandava C."/>
            <person name="Haas B."/>
            <person name="Nusbaum C."/>
            <person name="Birren B."/>
        </authorList>
    </citation>
    <scope>NUCLEOTIDE SEQUENCE</scope>
    <source>
        <strain evidence="2">ATCC 64411</strain>
    </source>
</reference>
<organism evidence="3 4">
    <name type="scientific">Magnaporthiopsis poae (strain ATCC 64411 / 73-15)</name>
    <name type="common">Kentucky bluegrass fungus</name>
    <name type="synonym">Magnaporthe poae</name>
    <dbReference type="NCBI Taxonomy" id="644358"/>
    <lineage>
        <taxon>Eukaryota</taxon>
        <taxon>Fungi</taxon>
        <taxon>Dikarya</taxon>
        <taxon>Ascomycota</taxon>
        <taxon>Pezizomycotina</taxon>
        <taxon>Sordariomycetes</taxon>
        <taxon>Sordariomycetidae</taxon>
        <taxon>Magnaporthales</taxon>
        <taxon>Magnaporthaceae</taxon>
        <taxon>Magnaporthiopsis</taxon>
    </lineage>
</organism>
<reference evidence="3" key="4">
    <citation type="journal article" date="2015" name="G3 (Bethesda)">
        <title>Genome sequences of three phytopathogenic species of the Magnaporthaceae family of fungi.</title>
        <authorList>
            <person name="Okagaki L.H."/>
            <person name="Nunes C.C."/>
            <person name="Sailsbery J."/>
            <person name="Clay B."/>
            <person name="Brown D."/>
            <person name="John T."/>
            <person name="Oh Y."/>
            <person name="Young N."/>
            <person name="Fitzgerald M."/>
            <person name="Haas B.J."/>
            <person name="Zeng Q."/>
            <person name="Young S."/>
            <person name="Adiconis X."/>
            <person name="Fan L."/>
            <person name="Levin J.Z."/>
            <person name="Mitchell T.K."/>
            <person name="Okubara P.A."/>
            <person name="Farman M.L."/>
            <person name="Kohn L.M."/>
            <person name="Birren B."/>
            <person name="Ma L.-J."/>
            <person name="Dean R.A."/>
        </authorList>
    </citation>
    <scope>NUCLEOTIDE SEQUENCE</scope>
    <source>
        <strain evidence="3">ATCC 64411 / 73-15</strain>
    </source>
</reference>
<reference evidence="2" key="3">
    <citation type="submission" date="2011-03" db="EMBL/GenBank/DDBJ databases">
        <title>Annotation of Magnaporthe poae ATCC 64411.</title>
        <authorList>
            <person name="Ma L.-J."/>
            <person name="Dead R."/>
            <person name="Young S.K."/>
            <person name="Zeng Q."/>
            <person name="Gargeya S."/>
            <person name="Fitzgerald M."/>
            <person name="Haas B."/>
            <person name="Abouelleil A."/>
            <person name="Alvarado L."/>
            <person name="Arachchi H.M."/>
            <person name="Berlin A."/>
            <person name="Brown A."/>
            <person name="Chapman S.B."/>
            <person name="Chen Z."/>
            <person name="Dunbar C."/>
            <person name="Freedman E."/>
            <person name="Gearin G."/>
            <person name="Gellesch M."/>
            <person name="Goldberg J."/>
            <person name="Griggs A."/>
            <person name="Gujja S."/>
            <person name="Heiman D."/>
            <person name="Howarth C."/>
            <person name="Larson L."/>
            <person name="Lui A."/>
            <person name="MacDonald P.J.P."/>
            <person name="Mehta T."/>
            <person name="Montmayeur A."/>
            <person name="Murphy C."/>
            <person name="Neiman D."/>
            <person name="Pearson M."/>
            <person name="Priest M."/>
            <person name="Roberts A."/>
            <person name="Saif S."/>
            <person name="Shea T."/>
            <person name="Shenoy N."/>
            <person name="Sisk P."/>
            <person name="Stolte C."/>
            <person name="Sykes S."/>
            <person name="Yandava C."/>
            <person name="Wortman J."/>
            <person name="Nusbaum C."/>
            <person name="Birren B."/>
        </authorList>
    </citation>
    <scope>NUCLEOTIDE SEQUENCE</scope>
    <source>
        <strain evidence="2">ATCC 64411</strain>
    </source>
</reference>
<accession>A0A0C4E5U8</accession>
<keyword evidence="4" id="KW-1185">Reference proteome</keyword>
<dbReference type="EMBL" id="ADBL01001906">
    <property type="status" value="NOT_ANNOTATED_CDS"/>
    <property type="molecule type" value="Genomic_DNA"/>
</dbReference>
<evidence type="ECO:0000256" key="1">
    <source>
        <dbReference type="SAM" id="MobiDB-lite"/>
    </source>
</evidence>
<dbReference type="EMBL" id="GL876972">
    <property type="protein sequence ID" value="KLU88892.1"/>
    <property type="molecule type" value="Genomic_DNA"/>
</dbReference>